<dbReference type="GO" id="GO:0003677">
    <property type="term" value="F:DNA binding"/>
    <property type="evidence" value="ECO:0007669"/>
    <property type="project" value="InterPro"/>
</dbReference>
<gene>
    <name evidence="2" type="ORF">BJ982_005094</name>
</gene>
<dbReference type="Gene3D" id="3.30.450.180">
    <property type="match status" value="1"/>
</dbReference>
<evidence type="ECO:0000259" key="1">
    <source>
        <dbReference type="PROSITE" id="PS50943"/>
    </source>
</evidence>
<evidence type="ECO:0000313" key="2">
    <source>
        <dbReference type="EMBL" id="MBB4703550.1"/>
    </source>
</evidence>
<dbReference type="PROSITE" id="PS50943">
    <property type="entry name" value="HTH_CROC1"/>
    <property type="match status" value="1"/>
</dbReference>
<dbReference type="PANTHER" id="PTHR35010">
    <property type="entry name" value="BLL4672 PROTEIN-RELATED"/>
    <property type="match status" value="1"/>
</dbReference>
<proteinExistence type="predicted"/>
<accession>A0A7W7DCL1</accession>
<dbReference type="Proteomes" id="UP000542210">
    <property type="component" value="Unassembled WGS sequence"/>
</dbReference>
<dbReference type="Gene3D" id="1.10.260.40">
    <property type="entry name" value="lambda repressor-like DNA-binding domains"/>
    <property type="match status" value="1"/>
</dbReference>
<dbReference type="InterPro" id="IPR001387">
    <property type="entry name" value="Cro/C1-type_HTH"/>
</dbReference>
<dbReference type="AlphaFoldDB" id="A0A7W7DCL1"/>
<protein>
    <submittedName>
        <fullName evidence="2">Transcriptional regulator with XRE-family HTH domain</fullName>
    </submittedName>
</protein>
<reference evidence="2 3" key="1">
    <citation type="submission" date="2020-08" db="EMBL/GenBank/DDBJ databases">
        <title>Sequencing the genomes of 1000 actinobacteria strains.</title>
        <authorList>
            <person name="Klenk H.-P."/>
        </authorList>
    </citation>
    <scope>NUCLEOTIDE SEQUENCE [LARGE SCALE GENOMIC DNA]</scope>
    <source>
        <strain evidence="2 3">DSM 45784</strain>
    </source>
</reference>
<dbReference type="SMART" id="SM00530">
    <property type="entry name" value="HTH_XRE"/>
    <property type="match status" value="1"/>
</dbReference>
<dbReference type="SUPFAM" id="SSF47413">
    <property type="entry name" value="lambda repressor-like DNA-binding domains"/>
    <property type="match status" value="1"/>
</dbReference>
<dbReference type="InterPro" id="IPR010982">
    <property type="entry name" value="Lambda_DNA-bd_dom_sf"/>
</dbReference>
<dbReference type="RefSeq" id="WP_184884049.1">
    <property type="nucleotide sequence ID" value="NZ_BOOV01000001.1"/>
</dbReference>
<sequence length="294" mass="32688">MASVEREEGALGGFLRSRRARLCPKDVGIDADPGRRRVPGLRREELARLAGVSVEYYTRLEQGRSRNASHEVLDAIADALRLGETERAYMRHLSCPARARRPGRPAPPQRVPPTAVRLLEVLEAAGAPATVMGRRTDILAANRLTRALIADFDRVPARDRNVARFVFLDPRAPGLYGDWWGVARHVAALLHFDAGRHPEDPLTRALVRELLDRSEDFRRAWAAHDVHERVCGVMSYRNRIVGDIQLTYQALSLPEDPDQRIFVYTAEPGSPSEAAMRALAKWVEDGGLTGGAPD</sequence>
<organism evidence="2 3">
    <name type="scientific">Sphaerisporangium siamense</name>
    <dbReference type="NCBI Taxonomy" id="795645"/>
    <lineage>
        <taxon>Bacteria</taxon>
        <taxon>Bacillati</taxon>
        <taxon>Actinomycetota</taxon>
        <taxon>Actinomycetes</taxon>
        <taxon>Streptosporangiales</taxon>
        <taxon>Streptosporangiaceae</taxon>
        <taxon>Sphaerisporangium</taxon>
    </lineage>
</organism>
<name>A0A7W7DCL1_9ACTN</name>
<dbReference type="EMBL" id="JACHND010000001">
    <property type="protein sequence ID" value="MBB4703550.1"/>
    <property type="molecule type" value="Genomic_DNA"/>
</dbReference>
<dbReference type="InterPro" id="IPR041413">
    <property type="entry name" value="MLTR_LBD"/>
</dbReference>
<feature type="domain" description="HTH cro/C1-type" evidence="1">
    <location>
        <begin position="40"/>
        <end position="88"/>
    </location>
</feature>
<dbReference type="Pfam" id="PF17765">
    <property type="entry name" value="MLTR_LBD"/>
    <property type="match status" value="1"/>
</dbReference>
<comment type="caution">
    <text evidence="2">The sequence shown here is derived from an EMBL/GenBank/DDBJ whole genome shotgun (WGS) entry which is preliminary data.</text>
</comment>
<dbReference type="Pfam" id="PF13560">
    <property type="entry name" value="HTH_31"/>
    <property type="match status" value="1"/>
</dbReference>
<dbReference type="CDD" id="cd00093">
    <property type="entry name" value="HTH_XRE"/>
    <property type="match status" value="1"/>
</dbReference>
<keyword evidence="3" id="KW-1185">Reference proteome</keyword>
<evidence type="ECO:0000313" key="3">
    <source>
        <dbReference type="Proteomes" id="UP000542210"/>
    </source>
</evidence>
<dbReference type="PANTHER" id="PTHR35010:SF2">
    <property type="entry name" value="BLL4672 PROTEIN"/>
    <property type="match status" value="1"/>
</dbReference>